<dbReference type="Proteomes" id="UP000562027">
    <property type="component" value="Unassembled WGS sequence"/>
</dbReference>
<reference evidence="1 2" key="1">
    <citation type="submission" date="2020-08" db="EMBL/GenBank/DDBJ databases">
        <title>Functional genomics of gut bacteria from endangered species of beetles.</title>
        <authorList>
            <person name="Carlos-Shanley C."/>
        </authorList>
    </citation>
    <scope>NUCLEOTIDE SEQUENCE [LARGE SCALE GENOMIC DNA]</scope>
    <source>
        <strain evidence="1 2">S00239</strain>
    </source>
</reference>
<evidence type="ECO:0000313" key="2">
    <source>
        <dbReference type="Proteomes" id="UP000562027"/>
    </source>
</evidence>
<dbReference type="RefSeq" id="WP_184302296.1">
    <property type="nucleotide sequence ID" value="NZ_JACHLP010000007.1"/>
</dbReference>
<accession>A0A840LG24</accession>
<keyword evidence="2" id="KW-1185">Reference proteome</keyword>
<protein>
    <submittedName>
        <fullName evidence="1">Uncharacterized protein</fullName>
    </submittedName>
</protein>
<name>A0A840LG24_9BURK</name>
<proteinExistence type="predicted"/>
<gene>
    <name evidence="1" type="ORF">HNP55_003535</name>
</gene>
<dbReference type="AlphaFoldDB" id="A0A840LG24"/>
<sequence length="225" mass="21756">MTQVYGTSLLPGAQTFGSGGLGVLGAVIRASTGSGAHGPGYLYNDWDGVADDAKEFRGVIETAPALGTLLAAEDGSFTFSGAPDGAYSFSYRLYVDGVDLGLASVALTVGAVVVASLNDVGGIASAEMIGAPQVTASGGAQAGITGAGGIPSLEAFGMTAVTVTAPAAITAGRSRIGVSASGELVTLTMLAGGRVALSSNGSLVALMGSPISVGIDAAGKLLAIV</sequence>
<evidence type="ECO:0000313" key="1">
    <source>
        <dbReference type="EMBL" id="MBB4844989.1"/>
    </source>
</evidence>
<comment type="caution">
    <text evidence="1">The sequence shown here is derived from an EMBL/GenBank/DDBJ whole genome shotgun (WGS) entry which is preliminary data.</text>
</comment>
<dbReference type="EMBL" id="JACHLP010000007">
    <property type="protein sequence ID" value="MBB4844989.1"/>
    <property type="molecule type" value="Genomic_DNA"/>
</dbReference>
<organism evidence="1 2">
    <name type="scientific">Roseateles oligotrophus</name>
    <dbReference type="NCBI Taxonomy" id="1769250"/>
    <lineage>
        <taxon>Bacteria</taxon>
        <taxon>Pseudomonadati</taxon>
        <taxon>Pseudomonadota</taxon>
        <taxon>Betaproteobacteria</taxon>
        <taxon>Burkholderiales</taxon>
        <taxon>Sphaerotilaceae</taxon>
        <taxon>Roseateles</taxon>
    </lineage>
</organism>